<dbReference type="PROSITE" id="PS51318">
    <property type="entry name" value="TAT"/>
    <property type="match status" value="1"/>
</dbReference>
<dbReference type="GO" id="GO:0005737">
    <property type="term" value="C:cytoplasm"/>
    <property type="evidence" value="ECO:0007669"/>
    <property type="project" value="TreeGrafter"/>
</dbReference>
<comment type="caution">
    <text evidence="4">The sequence shown here is derived from an EMBL/GenBank/DDBJ whole genome shotgun (WGS) entry which is preliminary data.</text>
</comment>
<accession>A0A9D7SH08</accession>
<dbReference type="InterPro" id="IPR000246">
    <property type="entry name" value="Peptidase_T2"/>
</dbReference>
<dbReference type="Gene3D" id="3.60.20.30">
    <property type="entry name" value="(Glycosyl)asparaginase"/>
    <property type="match status" value="1"/>
</dbReference>
<name>A0A9D7SH08_9BACT</name>
<proteinExistence type="predicted"/>
<protein>
    <submittedName>
        <fullName evidence="4">N(4)-(Beta-N-acetylglucosaminyl)-L-asparaginase</fullName>
    </submittedName>
</protein>
<dbReference type="CDD" id="cd04513">
    <property type="entry name" value="Glycosylasparaginase"/>
    <property type="match status" value="1"/>
</dbReference>
<evidence type="ECO:0000256" key="3">
    <source>
        <dbReference type="PIRSR" id="PIRSR600246-3"/>
    </source>
</evidence>
<dbReference type="PANTHER" id="PTHR10188">
    <property type="entry name" value="L-ASPARAGINASE"/>
    <property type="match status" value="1"/>
</dbReference>
<feature type="active site" description="Nucleophile" evidence="1">
    <location>
        <position position="223"/>
    </location>
</feature>
<evidence type="ECO:0000256" key="1">
    <source>
        <dbReference type="PIRSR" id="PIRSR600246-1"/>
    </source>
</evidence>
<dbReference type="PANTHER" id="PTHR10188:SF6">
    <property type="entry name" value="N(4)-(BETA-N-ACETYLGLUCOSAMINYL)-L-ASPARAGINASE"/>
    <property type="match status" value="1"/>
</dbReference>
<dbReference type="GO" id="GO:0016811">
    <property type="term" value="F:hydrolase activity, acting on carbon-nitrogen (but not peptide) bonds, in linear amides"/>
    <property type="evidence" value="ECO:0007669"/>
    <property type="project" value="UniProtKB-ARBA"/>
</dbReference>
<dbReference type="InterPro" id="IPR006311">
    <property type="entry name" value="TAT_signal"/>
</dbReference>
<evidence type="ECO:0000313" key="5">
    <source>
        <dbReference type="Proteomes" id="UP000886657"/>
    </source>
</evidence>
<dbReference type="InterPro" id="IPR029055">
    <property type="entry name" value="Ntn_hydrolases_N"/>
</dbReference>
<feature type="binding site" evidence="2">
    <location>
        <begin position="274"/>
        <end position="277"/>
    </location>
    <ligand>
        <name>substrate</name>
    </ligand>
</feature>
<reference evidence="4" key="1">
    <citation type="submission" date="2020-10" db="EMBL/GenBank/DDBJ databases">
        <title>Connecting structure to function with the recovery of over 1000 high-quality activated sludge metagenome-assembled genomes encoding full-length rRNA genes using long-read sequencing.</title>
        <authorList>
            <person name="Singleton C.M."/>
            <person name="Petriglieri F."/>
            <person name="Kristensen J.M."/>
            <person name="Kirkegaard R.H."/>
            <person name="Michaelsen T.Y."/>
            <person name="Andersen M.H."/>
            <person name="Karst S.M."/>
            <person name="Dueholm M.S."/>
            <person name="Nielsen P.H."/>
            <person name="Albertsen M."/>
        </authorList>
    </citation>
    <scope>NUCLEOTIDE SEQUENCE</scope>
    <source>
        <strain evidence="4">Skiv_18-Q3-R9-52_MAXAC.067</strain>
    </source>
</reference>
<sequence length="374" mass="39657">MTPNLDRREFLQVSAAAGLGVALPGAAEPGGSRAPQILRSGPRPVVVASANGHRFTNGGTLTCVALAFDRITRGADVLDALVEGVSIVELDPADHSVGFGGLPNADGIVQLDASCMHGPRRRAGGVACLEGVRTPSQVAQSVLAHTDHHLLVGKDAQTFARQMGFTIEADLNTEHSRRLWLDWKRRVDPQHWLDPEKRIAAGREAGLQMVREGLIDPDHYYGTITCNGLNARGELCGVTTTSGLAWKIPGRVGDSPILGAGLYVDHAVGAAGSTGRGEANLYCLSAFFAVECLRRGMSPKDAGLEALRRVQAATLEKRLLNARGLPNFGLSLYILNASGEVAGVSLYASRYAVCDENGPRLEPTEALFPGRALD</sequence>
<feature type="site" description="Cleavage; by autolysis" evidence="3">
    <location>
        <begin position="222"/>
        <end position="223"/>
    </location>
</feature>
<dbReference type="Proteomes" id="UP000886657">
    <property type="component" value="Unassembled WGS sequence"/>
</dbReference>
<organism evidence="4 5">
    <name type="scientific">Candidatus Geothrix skivensis</name>
    <dbReference type="NCBI Taxonomy" id="2954439"/>
    <lineage>
        <taxon>Bacteria</taxon>
        <taxon>Pseudomonadati</taxon>
        <taxon>Acidobacteriota</taxon>
        <taxon>Holophagae</taxon>
        <taxon>Holophagales</taxon>
        <taxon>Holophagaceae</taxon>
        <taxon>Geothrix</taxon>
    </lineage>
</organism>
<feature type="binding site" evidence="2">
    <location>
        <begin position="251"/>
        <end position="254"/>
    </location>
    <ligand>
        <name>substrate</name>
    </ligand>
</feature>
<dbReference type="EMBL" id="JADKIO010000005">
    <property type="protein sequence ID" value="MBK9795851.1"/>
    <property type="molecule type" value="Genomic_DNA"/>
</dbReference>
<evidence type="ECO:0000313" key="4">
    <source>
        <dbReference type="EMBL" id="MBK9795851.1"/>
    </source>
</evidence>
<evidence type="ECO:0000256" key="2">
    <source>
        <dbReference type="PIRSR" id="PIRSR600246-2"/>
    </source>
</evidence>
<gene>
    <name evidence="4" type="ORF">IPP58_05050</name>
</gene>
<dbReference type="SUPFAM" id="SSF56235">
    <property type="entry name" value="N-terminal nucleophile aminohydrolases (Ntn hydrolases)"/>
    <property type="match status" value="1"/>
</dbReference>
<dbReference type="Pfam" id="PF01112">
    <property type="entry name" value="Asparaginase_2"/>
    <property type="match status" value="1"/>
</dbReference>
<dbReference type="AlphaFoldDB" id="A0A9D7SH08"/>